<organism evidence="2 3">
    <name type="scientific">Biomphalaria glabrata</name>
    <name type="common">Bloodfluke planorb</name>
    <name type="synonym">Freshwater snail</name>
    <dbReference type="NCBI Taxonomy" id="6526"/>
    <lineage>
        <taxon>Eukaryota</taxon>
        <taxon>Metazoa</taxon>
        <taxon>Spiralia</taxon>
        <taxon>Lophotrochozoa</taxon>
        <taxon>Mollusca</taxon>
        <taxon>Gastropoda</taxon>
        <taxon>Heterobranchia</taxon>
        <taxon>Euthyneura</taxon>
        <taxon>Panpulmonata</taxon>
        <taxon>Hygrophila</taxon>
        <taxon>Lymnaeoidea</taxon>
        <taxon>Planorbidae</taxon>
        <taxon>Biomphalaria</taxon>
    </lineage>
</organism>
<accession>A0A2C9L1P3</accession>
<dbReference type="VEuPathDB" id="VectorBase:BGLB026044"/>
<dbReference type="EnsemblMetazoa" id="BGLB026044-RA">
    <property type="protein sequence ID" value="BGLB026044-PA"/>
    <property type="gene ID" value="BGLB026044"/>
</dbReference>
<gene>
    <name evidence="2" type="primary">106065169</name>
</gene>
<dbReference type="PANTHER" id="PTHR28617:SF1">
    <property type="entry name" value="CILIA- AND FLAGELLA-ASSOCIATED PROTEIN 77"/>
    <property type="match status" value="1"/>
</dbReference>
<protein>
    <submittedName>
        <fullName evidence="2">Uncharacterized protein</fullName>
    </submittedName>
</protein>
<dbReference type="Proteomes" id="UP000076420">
    <property type="component" value="Unassembled WGS sequence"/>
</dbReference>
<reference evidence="2" key="1">
    <citation type="submission" date="2020-05" db="UniProtKB">
        <authorList>
            <consortium name="EnsemblMetazoa"/>
        </authorList>
    </citation>
    <scope>IDENTIFICATION</scope>
    <source>
        <strain evidence="2">BB02</strain>
    </source>
</reference>
<evidence type="ECO:0000313" key="3">
    <source>
        <dbReference type="Proteomes" id="UP000076420"/>
    </source>
</evidence>
<evidence type="ECO:0000313" key="2">
    <source>
        <dbReference type="EnsemblMetazoa" id="BGLB026044-PA"/>
    </source>
</evidence>
<dbReference type="Pfam" id="PF14825">
    <property type="entry name" value="CFAP77"/>
    <property type="match status" value="1"/>
</dbReference>
<feature type="region of interest" description="Disordered" evidence="1">
    <location>
        <begin position="130"/>
        <end position="152"/>
    </location>
</feature>
<dbReference type="OrthoDB" id="532484at2759"/>
<dbReference type="STRING" id="6526.A0A2C9L1P3"/>
<proteinExistence type="predicted"/>
<dbReference type="AlphaFoldDB" id="A0A2C9L1P3"/>
<sequence>MPSPWDTECDPFNYTSTGYLGKKRPEMLINELLLKDKMGKPKARGRVLPKNITFGDVNNCPWTAAHALSGWAGHLPTQKEITGEEPVVRCDFLQLNRGAITSGIVNPKELRVFRKTHFRMYAPGMIDGERSEKKIERPPAKKHDPNKVFGMVNPQDPPLQDFLTHKFQNDWLKGTKVQSNTVAANEKFNMKWSRWAPTRASLLREVLVPVAIDEQPWRMPKFVDKVKPHLSTFRSEKELEDAWEAYNYEKCGRLGQTGQGITISNVRERPYLPPIKST</sequence>
<dbReference type="KEGG" id="bgt:106065169"/>
<dbReference type="PANTHER" id="PTHR28617">
    <property type="entry name" value="CILIA- AND FLAGELLA-ASSOCIATED PROTEIN 77"/>
    <property type="match status" value="1"/>
</dbReference>
<feature type="compositionally biased region" description="Basic and acidic residues" evidence="1">
    <location>
        <begin position="130"/>
        <end position="146"/>
    </location>
</feature>
<dbReference type="VEuPathDB" id="VectorBase:BGLAX_047828"/>
<evidence type="ECO:0000256" key="1">
    <source>
        <dbReference type="SAM" id="MobiDB-lite"/>
    </source>
</evidence>
<dbReference type="InterPro" id="IPR029147">
    <property type="entry name" value="CFAP77"/>
</dbReference>
<name>A0A2C9L1P3_BIOGL</name>